<gene>
    <name evidence="1" type="ORF">MRZ06_09035</name>
</gene>
<sequence length="173" mass="20229">MLDYKLYSDLDYHDIYINASKQLIEVYRNEIVELHHIGSSSIDGTTVIPTVEILTVVKDINRVQGYIDEMKMIGYSIAALSPDNKDECLLFTAITEGIAFNVLIVERTDFNGIEKRLAVRDYLRTHSEARLAYKQFKHNLHKLKLNQHDIHNAEREYLKEIEAHAIYWYRLNS</sequence>
<dbReference type="Proteomes" id="UP000830343">
    <property type="component" value="Chromosome"/>
</dbReference>
<dbReference type="PANTHER" id="PTHR34822:SF1">
    <property type="entry name" value="GRPB FAMILY PROTEIN"/>
    <property type="match status" value="1"/>
</dbReference>
<dbReference type="SUPFAM" id="SSF81301">
    <property type="entry name" value="Nucleotidyltransferase"/>
    <property type="match status" value="1"/>
</dbReference>
<accession>A0ABY3ZUC7</accession>
<evidence type="ECO:0000313" key="2">
    <source>
        <dbReference type="Proteomes" id="UP000830343"/>
    </source>
</evidence>
<dbReference type="PANTHER" id="PTHR34822">
    <property type="entry name" value="GRPB DOMAIN PROTEIN (AFU_ORTHOLOGUE AFUA_1G01530)"/>
    <property type="match status" value="1"/>
</dbReference>
<reference evidence="1" key="2">
    <citation type="submission" date="2022-04" db="EMBL/GenBank/DDBJ databases">
        <title>Antimicrobial genetic elements in methicillin-resistant Macrococcus armenti.</title>
        <authorList>
            <person name="Keller J.E."/>
            <person name="Schwendener S."/>
            <person name="Pantucek R."/>
            <person name="Perreten V."/>
        </authorList>
    </citation>
    <scope>NUCLEOTIDE SEQUENCE</scope>
    <source>
        <strain evidence="1">CCM 2609</strain>
    </source>
</reference>
<keyword evidence="2" id="KW-1185">Reference proteome</keyword>
<dbReference type="RefSeq" id="WP_243365483.1">
    <property type="nucleotide sequence ID" value="NZ_CP094348.1"/>
</dbReference>
<protein>
    <submittedName>
        <fullName evidence="1">GrpB family protein</fullName>
    </submittedName>
</protein>
<dbReference type="InterPro" id="IPR043519">
    <property type="entry name" value="NT_sf"/>
</dbReference>
<dbReference type="Pfam" id="PF04229">
    <property type="entry name" value="GrpB"/>
    <property type="match status" value="1"/>
</dbReference>
<reference evidence="1" key="1">
    <citation type="submission" date="2022-03" db="EMBL/GenBank/DDBJ databases">
        <authorList>
            <person name="Vrbovska V."/>
            <person name="Kovarovic V."/>
            <person name="Botka T."/>
            <person name="Pantucek R."/>
        </authorList>
    </citation>
    <scope>NUCLEOTIDE SEQUENCE</scope>
    <source>
        <strain evidence="1">CCM 2609</strain>
    </source>
</reference>
<proteinExistence type="predicted"/>
<organism evidence="1 2">
    <name type="scientific">Macrococcus armenti</name>
    <dbReference type="NCBI Taxonomy" id="2875764"/>
    <lineage>
        <taxon>Bacteria</taxon>
        <taxon>Bacillati</taxon>
        <taxon>Bacillota</taxon>
        <taxon>Bacilli</taxon>
        <taxon>Bacillales</taxon>
        <taxon>Staphylococcaceae</taxon>
        <taxon>Macrococcus</taxon>
    </lineage>
</organism>
<evidence type="ECO:0000313" key="1">
    <source>
        <dbReference type="EMBL" id="UOB20137.1"/>
    </source>
</evidence>
<dbReference type="InterPro" id="IPR007344">
    <property type="entry name" value="GrpB/CoaE"/>
</dbReference>
<dbReference type="Gene3D" id="3.30.460.10">
    <property type="entry name" value="Beta Polymerase, domain 2"/>
    <property type="match status" value="1"/>
</dbReference>
<dbReference type="EMBL" id="CP094348">
    <property type="protein sequence ID" value="UOB20137.1"/>
    <property type="molecule type" value="Genomic_DNA"/>
</dbReference>
<name>A0ABY3ZUC7_9STAP</name>